<feature type="region of interest" description="Disordered" evidence="2">
    <location>
        <begin position="322"/>
        <end position="373"/>
    </location>
</feature>
<dbReference type="Proteomes" id="UP000085678">
    <property type="component" value="Unplaced"/>
</dbReference>
<dbReference type="KEGG" id="lak:106167101"/>
<accession>A0A1S3ISS1</accession>
<protein>
    <submittedName>
        <fullName evidence="4">Intracellular protein transport protein USO1-like</fullName>
    </submittedName>
</protein>
<name>A0A1S3ISS1_LINAN</name>
<feature type="compositionally biased region" description="Basic and acidic residues" evidence="2">
    <location>
        <begin position="322"/>
        <end position="333"/>
    </location>
</feature>
<dbReference type="OrthoDB" id="6159341at2759"/>
<dbReference type="RefSeq" id="XP_013401260.1">
    <property type="nucleotide sequence ID" value="XM_013545806.1"/>
</dbReference>
<feature type="coiled-coil region" evidence="1">
    <location>
        <begin position="283"/>
        <end position="317"/>
    </location>
</feature>
<reference evidence="4" key="1">
    <citation type="submission" date="2025-08" db="UniProtKB">
        <authorList>
            <consortium name="RefSeq"/>
        </authorList>
    </citation>
    <scope>IDENTIFICATION</scope>
    <source>
        <tissue evidence="4">Gonads</tissue>
    </source>
</reference>
<feature type="compositionally biased region" description="Low complexity" evidence="2">
    <location>
        <begin position="1"/>
        <end position="19"/>
    </location>
</feature>
<evidence type="ECO:0000256" key="1">
    <source>
        <dbReference type="SAM" id="Coils"/>
    </source>
</evidence>
<dbReference type="InParanoid" id="A0A1S3ISS1"/>
<evidence type="ECO:0000256" key="2">
    <source>
        <dbReference type="SAM" id="MobiDB-lite"/>
    </source>
</evidence>
<dbReference type="GeneID" id="106167101"/>
<feature type="compositionally biased region" description="Acidic residues" evidence="2">
    <location>
        <begin position="334"/>
        <end position="344"/>
    </location>
</feature>
<proteinExistence type="predicted"/>
<evidence type="ECO:0000313" key="4">
    <source>
        <dbReference type="RefSeq" id="XP_013401260.1"/>
    </source>
</evidence>
<feature type="region of interest" description="Disordered" evidence="2">
    <location>
        <begin position="1"/>
        <end position="28"/>
    </location>
</feature>
<gene>
    <name evidence="4" type="primary">LOC106167101</name>
</gene>
<sequence>MPGPRRAAPSSAAGQSSARGRQKSRQELAPEMEMEVMSMEEDPGLTSLFTPMIDLDTRRPSALELHLARIRGAISDFETMYTESSGSRDSLLDDVSSRVDDMTGEAKYQMKSFIEKYKKMSAKLEESTEERDEILMSLADDLSDVKTSDEFETPISMMDTKFELDKLKRLNNEILRLSRSGEDTKQLQKEKERLQKDVIKNVVGLKEANEQNMRKIVQHDVAQALKFASGEIVDLLRSYREEGATMGSSSLEQRMQEILQMMETQAETVALMEIQLLEKSEMVNRYSDENQELLLKNMDLKAEKKKIKENLLTLTKRMQDYEPGGHHITVDLGKDEEDEDEEDKEESRRTHGASVGGGASALPPRSAISKGMTTEDPVILKAQLRERTNRVEILSQENQEFKEKLEELEQALLDKECEVDALEVDKANLMKQMKKANFRPDWESLWQCYKTCPERGIQDS</sequence>
<feature type="coiled-coil region" evidence="1">
    <location>
        <begin position="384"/>
        <end position="439"/>
    </location>
</feature>
<evidence type="ECO:0000313" key="3">
    <source>
        <dbReference type="Proteomes" id="UP000085678"/>
    </source>
</evidence>
<dbReference type="AlphaFoldDB" id="A0A1S3ISS1"/>
<organism evidence="3 4">
    <name type="scientific">Lingula anatina</name>
    <name type="common">Brachiopod</name>
    <name type="synonym">Lingula unguis</name>
    <dbReference type="NCBI Taxonomy" id="7574"/>
    <lineage>
        <taxon>Eukaryota</taxon>
        <taxon>Metazoa</taxon>
        <taxon>Spiralia</taxon>
        <taxon>Lophotrochozoa</taxon>
        <taxon>Brachiopoda</taxon>
        <taxon>Linguliformea</taxon>
        <taxon>Lingulata</taxon>
        <taxon>Lingulida</taxon>
        <taxon>Linguloidea</taxon>
        <taxon>Lingulidae</taxon>
        <taxon>Lingula</taxon>
    </lineage>
</organism>
<keyword evidence="3" id="KW-1185">Reference proteome</keyword>
<keyword evidence="1" id="KW-0175">Coiled coil</keyword>